<dbReference type="RefSeq" id="WP_155933070.1">
    <property type="nucleotide sequence ID" value="NZ_WODC01000003.1"/>
</dbReference>
<protein>
    <submittedName>
        <fullName evidence="1">Uncharacterized protein</fullName>
    </submittedName>
</protein>
<accession>A0A7K1KMT7</accession>
<organism evidence="1 2">
    <name type="scientific">Pseudodesulfovibrio alkaliphilus</name>
    <dbReference type="NCBI Taxonomy" id="2661613"/>
    <lineage>
        <taxon>Bacteria</taxon>
        <taxon>Pseudomonadati</taxon>
        <taxon>Thermodesulfobacteriota</taxon>
        <taxon>Desulfovibrionia</taxon>
        <taxon>Desulfovibrionales</taxon>
        <taxon>Desulfovibrionaceae</taxon>
    </lineage>
</organism>
<evidence type="ECO:0000313" key="1">
    <source>
        <dbReference type="EMBL" id="MUM77182.1"/>
    </source>
</evidence>
<gene>
    <name evidence="1" type="ORF">GKC30_06005</name>
</gene>
<reference evidence="1 2" key="1">
    <citation type="submission" date="2019-11" db="EMBL/GenBank/DDBJ databases">
        <title>Pseudodesulfovibrio alkaliphilus, sp. nov., an alkaliphilic sulfate-reducing bacteria from mud volcano of Taman peninsula, Russia.</title>
        <authorList>
            <person name="Frolova A."/>
            <person name="Merkel A.Y."/>
            <person name="Slobodkin A.I."/>
        </authorList>
    </citation>
    <scope>NUCLEOTIDE SEQUENCE [LARGE SCALE GENOMIC DNA]</scope>
    <source>
        <strain evidence="1 2">F-1</strain>
    </source>
</reference>
<comment type="caution">
    <text evidence="1">The sequence shown here is derived from an EMBL/GenBank/DDBJ whole genome shotgun (WGS) entry which is preliminary data.</text>
</comment>
<dbReference type="AlphaFoldDB" id="A0A7K1KMT7"/>
<sequence>MHIDFTSLRQARIWTMGYSAPEFGDLHVSTETADMAQMVENSEGQFQVSARLKPPERDFIR</sequence>
<dbReference type="EMBL" id="WODC01000003">
    <property type="protein sequence ID" value="MUM77182.1"/>
    <property type="molecule type" value="Genomic_DNA"/>
</dbReference>
<name>A0A7K1KMT7_9BACT</name>
<keyword evidence="2" id="KW-1185">Reference proteome</keyword>
<proteinExistence type="predicted"/>
<evidence type="ECO:0000313" key="2">
    <source>
        <dbReference type="Proteomes" id="UP000461162"/>
    </source>
</evidence>
<dbReference type="Proteomes" id="UP000461162">
    <property type="component" value="Unassembled WGS sequence"/>
</dbReference>